<comment type="caution">
    <text evidence="3">The sequence shown here is derived from an EMBL/GenBank/DDBJ whole genome shotgun (WGS) entry which is preliminary data.</text>
</comment>
<feature type="region of interest" description="Disordered" evidence="1">
    <location>
        <begin position="325"/>
        <end position="345"/>
    </location>
</feature>
<sequence>MQTKNNFKLSVLATALTVGLTACGGDINLSSEVDNSVGDTIINNPAPTNPDPGTGVELPGKANTALSTEISAELGFDVQVQVLDSNIEEDTTLVASVSGKPVMYAISGALEVGGISAQANQARNEANDVTLTVEPGTVIFGQSGNDYLVVHRDAKIMAEGSKTKPIIMTSLQDVKGEDTTAGQWGGVVILGNAPSNKCPSDGSDCALQVEGVEEGAVFGGTDWEDNSGVLKYVVVKYAGYEIAPDNELNGITFGGVGSGTMVDYIQVHANADDGVEFFGGAVNAKHIVLTGNRDDSVDWDNGFKGMLQHVYIEHAKNAGEANRAIEADNDGSSPDKMPQSNPTISNMTIVGNNFDTADKDSEGIYLREGTAAKIFNTVVTGPSEMGECLEFEGGATSSVTVDNANSGKIVMQNVVMACNNDENFKNAKADDGSVLLDLETWFTDESSNSISNSILIGSDGVPDANSPLIAAGAGQDVSSTQDAFFDSVDYVGALDGSNDWRQGWAFGYGGGVVTAAAETEGCPTGTTAISAADGVTTTCQISGTITSDLTLTANNLYALSGPVFVGEDKANSATLTIEAGTTIFGRSGGDYLVVSRDSKIEANGSQSAPITFTSSEDITGEETTAGQWGGIVLLGNAKSNKCPTDGSDCALQVEGVEEGAVFGGTDDSDSSGTLRYVVVKHAGYEIAPDNELNGITFGAVGSGTKVEYIQVHENADDGVEFFGGTVNAKYLVLTGNRDDSVDWDNGYRGNIQYVLVKHDANDGEANRAIEADNDGSSPAKEPQSNPTIANMTIIGNNFDSADKDSEGVYLREGTRAQLHNFVVTGAAGMGECLEIEGGATSSVTAQQAVAGETVISNSVFACSENFKNAKADDGSVLLDTQDWVLNQNDANSTATGMSDVVDGIFTIDTTPAKDFTGNSFFDNANHIGAVSRSNDWTANWTVALD</sequence>
<organism evidence="3 4">
    <name type="scientific">Litorilituus lipolyticus</name>
    <dbReference type="NCBI Taxonomy" id="2491017"/>
    <lineage>
        <taxon>Bacteria</taxon>
        <taxon>Pseudomonadati</taxon>
        <taxon>Pseudomonadota</taxon>
        <taxon>Gammaproteobacteria</taxon>
        <taxon>Alteromonadales</taxon>
        <taxon>Colwelliaceae</taxon>
        <taxon>Litorilituus</taxon>
    </lineage>
</organism>
<gene>
    <name evidence="3" type="ORF">EPA86_11880</name>
</gene>
<evidence type="ECO:0000313" key="3">
    <source>
        <dbReference type="EMBL" id="TPH14219.1"/>
    </source>
</evidence>
<feature type="signal peptide" evidence="2">
    <location>
        <begin position="1"/>
        <end position="24"/>
    </location>
</feature>
<dbReference type="RefSeq" id="WP_140603889.1">
    <property type="nucleotide sequence ID" value="NZ_SAWY01000026.1"/>
</dbReference>
<proteinExistence type="predicted"/>
<protein>
    <recommendedName>
        <fullName evidence="5">Lipoprotein</fullName>
    </recommendedName>
</protein>
<evidence type="ECO:0000313" key="4">
    <source>
        <dbReference type="Proteomes" id="UP000315303"/>
    </source>
</evidence>
<dbReference type="Proteomes" id="UP000315303">
    <property type="component" value="Unassembled WGS sequence"/>
</dbReference>
<feature type="chain" id="PRO_5021187580" description="Lipoprotein" evidence="2">
    <location>
        <begin position="25"/>
        <end position="945"/>
    </location>
</feature>
<evidence type="ECO:0000256" key="1">
    <source>
        <dbReference type="SAM" id="MobiDB-lite"/>
    </source>
</evidence>
<dbReference type="EMBL" id="SAWY01000026">
    <property type="protein sequence ID" value="TPH14219.1"/>
    <property type="molecule type" value="Genomic_DNA"/>
</dbReference>
<dbReference type="OrthoDB" id="237393at2"/>
<dbReference type="PANTHER" id="PTHR41339">
    <property type="entry name" value="LIPL48"/>
    <property type="match status" value="1"/>
</dbReference>
<dbReference type="PANTHER" id="PTHR41339:SF1">
    <property type="entry name" value="SECRETED PROTEIN"/>
    <property type="match status" value="1"/>
</dbReference>
<dbReference type="SMART" id="SM00710">
    <property type="entry name" value="PbH1"/>
    <property type="match status" value="5"/>
</dbReference>
<evidence type="ECO:0008006" key="5">
    <source>
        <dbReference type="Google" id="ProtNLM"/>
    </source>
</evidence>
<reference evidence="3 4" key="1">
    <citation type="submission" date="2019-01" db="EMBL/GenBank/DDBJ databases">
        <title>Litorilituus lipolytica sp. nov., isolated from intertidal sand of the Yellow Sea in China.</title>
        <authorList>
            <person name="Liu A."/>
        </authorList>
    </citation>
    <scope>NUCLEOTIDE SEQUENCE [LARGE SCALE GENOMIC DNA]</scope>
    <source>
        <strain evidence="3 4">RZ04</strain>
    </source>
</reference>
<dbReference type="InterPro" id="IPR006626">
    <property type="entry name" value="PbH1"/>
</dbReference>
<evidence type="ECO:0000256" key="2">
    <source>
        <dbReference type="SAM" id="SignalP"/>
    </source>
</evidence>
<name>A0A502KUX5_9GAMM</name>
<keyword evidence="4" id="KW-1185">Reference proteome</keyword>
<dbReference type="AlphaFoldDB" id="A0A502KUX5"/>
<keyword evidence="2" id="KW-0732">Signal</keyword>
<dbReference type="PROSITE" id="PS51257">
    <property type="entry name" value="PROKAR_LIPOPROTEIN"/>
    <property type="match status" value="1"/>
</dbReference>
<accession>A0A502KUX5</accession>